<accession>A0A3B0WD01</accession>
<feature type="domain" description="YqgF/RNase H-like" evidence="5">
    <location>
        <begin position="2"/>
        <end position="101"/>
    </location>
</feature>
<dbReference type="EMBL" id="UOEW01000310">
    <property type="protein sequence ID" value="VAW41524.1"/>
    <property type="molecule type" value="Genomic_DNA"/>
</dbReference>
<evidence type="ECO:0000256" key="2">
    <source>
        <dbReference type="ARBA" id="ARBA00022517"/>
    </source>
</evidence>
<dbReference type="InterPro" id="IPR006641">
    <property type="entry name" value="YqgF/RNaseH-like_dom"/>
</dbReference>
<keyword evidence="1" id="KW-0963">Cytoplasm</keyword>
<dbReference type="SMART" id="SM00732">
    <property type="entry name" value="YqgFc"/>
    <property type="match status" value="1"/>
</dbReference>
<dbReference type="InterPro" id="IPR012337">
    <property type="entry name" value="RNaseH-like_sf"/>
</dbReference>
<dbReference type="AlphaFoldDB" id="A0A3B0WD01"/>
<dbReference type="SUPFAM" id="SSF53098">
    <property type="entry name" value="Ribonuclease H-like"/>
    <property type="match status" value="1"/>
</dbReference>
<dbReference type="Gene3D" id="3.30.420.140">
    <property type="entry name" value="YqgF/RNase H-like domain"/>
    <property type="match status" value="1"/>
</dbReference>
<keyword evidence="2" id="KW-0690">Ribosome biogenesis</keyword>
<evidence type="ECO:0000256" key="1">
    <source>
        <dbReference type="ARBA" id="ARBA00022490"/>
    </source>
</evidence>
<reference evidence="6" key="1">
    <citation type="submission" date="2018-06" db="EMBL/GenBank/DDBJ databases">
        <authorList>
            <person name="Zhirakovskaya E."/>
        </authorList>
    </citation>
    <scope>NUCLEOTIDE SEQUENCE</scope>
</reference>
<dbReference type="GO" id="GO:0004518">
    <property type="term" value="F:nuclease activity"/>
    <property type="evidence" value="ECO:0007669"/>
    <property type="project" value="UniProtKB-KW"/>
</dbReference>
<keyword evidence="3" id="KW-0540">Nuclease</keyword>
<name>A0A3B0WD01_9ZZZZ</name>
<dbReference type="GO" id="GO:0000967">
    <property type="term" value="P:rRNA 5'-end processing"/>
    <property type="evidence" value="ECO:0007669"/>
    <property type="project" value="TreeGrafter"/>
</dbReference>
<organism evidence="6">
    <name type="scientific">hydrothermal vent metagenome</name>
    <dbReference type="NCBI Taxonomy" id="652676"/>
    <lineage>
        <taxon>unclassified sequences</taxon>
        <taxon>metagenomes</taxon>
        <taxon>ecological metagenomes</taxon>
    </lineage>
</organism>
<evidence type="ECO:0000256" key="3">
    <source>
        <dbReference type="ARBA" id="ARBA00022722"/>
    </source>
</evidence>
<evidence type="ECO:0000313" key="6">
    <source>
        <dbReference type="EMBL" id="VAW41524.1"/>
    </source>
</evidence>
<gene>
    <name evidence="6" type="ORF">MNBD_GAMMA01-1623</name>
</gene>
<proteinExistence type="inferred from homology"/>
<keyword evidence="4" id="KW-0378">Hydrolase</keyword>
<dbReference type="GO" id="GO:0005829">
    <property type="term" value="C:cytosol"/>
    <property type="evidence" value="ECO:0007669"/>
    <property type="project" value="TreeGrafter"/>
</dbReference>
<dbReference type="HAMAP" id="MF_00651">
    <property type="entry name" value="Nuclease_YqgF"/>
    <property type="match status" value="1"/>
</dbReference>
<protein>
    <submittedName>
        <fullName evidence="6">Pre-16S rRNA nuclease Yqg</fullName>
    </submittedName>
</protein>
<dbReference type="PANTHER" id="PTHR33317">
    <property type="entry name" value="POLYNUCLEOTIDYL TRANSFERASE, RIBONUCLEASE H-LIKE SUPERFAMILY PROTEIN"/>
    <property type="match status" value="1"/>
</dbReference>
<evidence type="ECO:0000256" key="4">
    <source>
        <dbReference type="ARBA" id="ARBA00022801"/>
    </source>
</evidence>
<dbReference type="GO" id="GO:0016787">
    <property type="term" value="F:hydrolase activity"/>
    <property type="evidence" value="ECO:0007669"/>
    <property type="project" value="UniProtKB-KW"/>
</dbReference>
<dbReference type="NCBIfam" id="TIGR00250">
    <property type="entry name" value="RNAse_H_YqgF"/>
    <property type="match status" value="1"/>
</dbReference>
<dbReference type="PANTHER" id="PTHR33317:SF4">
    <property type="entry name" value="POLYNUCLEOTIDYL TRANSFERASE, RIBONUCLEASE H-LIKE SUPERFAMILY PROTEIN"/>
    <property type="match status" value="1"/>
</dbReference>
<dbReference type="CDD" id="cd16964">
    <property type="entry name" value="YqgF"/>
    <property type="match status" value="1"/>
</dbReference>
<dbReference type="InterPro" id="IPR005227">
    <property type="entry name" value="YqgF"/>
</dbReference>
<dbReference type="Pfam" id="PF03652">
    <property type="entry name" value="RuvX"/>
    <property type="match status" value="1"/>
</dbReference>
<sequence>MPSYIGIDYGLANIGVAVGQSITQTATALQTIHIKHKFNWAELDKIIKQWQPDAIIIGLPLTEDGHTQLITKQVLNFAKKLISRYQLPVHEVDERYSSIQAQEEFAIARKQGNAKRKQGKYLDAHAAKNILQRWLDGI</sequence>
<evidence type="ECO:0000259" key="5">
    <source>
        <dbReference type="SMART" id="SM00732"/>
    </source>
</evidence>
<dbReference type="InterPro" id="IPR037027">
    <property type="entry name" value="YqgF/RNaseH-like_dom_sf"/>
</dbReference>